<organism evidence="3 4">
    <name type="scientific">Prauserella alba</name>
    <dbReference type="NCBI Taxonomy" id="176898"/>
    <lineage>
        <taxon>Bacteria</taxon>
        <taxon>Bacillati</taxon>
        <taxon>Actinomycetota</taxon>
        <taxon>Actinomycetes</taxon>
        <taxon>Pseudonocardiales</taxon>
        <taxon>Pseudonocardiaceae</taxon>
        <taxon>Prauserella</taxon>
    </lineage>
</organism>
<evidence type="ECO:0000313" key="3">
    <source>
        <dbReference type="EMBL" id="GAA1213277.1"/>
    </source>
</evidence>
<proteinExistence type="predicted"/>
<evidence type="ECO:0000256" key="2">
    <source>
        <dbReference type="SAM" id="Phobius"/>
    </source>
</evidence>
<keyword evidence="2" id="KW-1133">Transmembrane helix</keyword>
<keyword evidence="2" id="KW-0812">Transmembrane</keyword>
<keyword evidence="2" id="KW-0472">Membrane</keyword>
<evidence type="ECO:0000313" key="4">
    <source>
        <dbReference type="Proteomes" id="UP001500467"/>
    </source>
</evidence>
<keyword evidence="4" id="KW-1185">Reference proteome</keyword>
<dbReference type="RefSeq" id="WP_253857726.1">
    <property type="nucleotide sequence ID" value="NZ_BAAALM010000015.1"/>
</dbReference>
<dbReference type="Proteomes" id="UP001500467">
    <property type="component" value="Unassembled WGS sequence"/>
</dbReference>
<sequence length="266" mass="28884">MPELGDLAINLAASVIAGTAVFVWQLLRQRRRRQRRRRFFGLDTRGNCVVYMPRHASSVSALSVHQRDTAAVVEIAAAARECGAEIELILQSPDQRVPQRQLGDDAEFTIGGPEANPRMAAHLETFLPGLTMGSYLDSAELTIRVGGESFDKTPGTAEHVAVAKIVTDDGAPVFALCGQTAISNHAAARYLCREHHTLTRTYGTNGRFCLVLRVVNPWAYGERKVELVADVTEDAFTAPPRPGEVRGTGPEQHTVVADRDGAESSP</sequence>
<gene>
    <name evidence="3" type="ORF">GCM10009675_38670</name>
</gene>
<dbReference type="EMBL" id="BAAALM010000015">
    <property type="protein sequence ID" value="GAA1213277.1"/>
    <property type="molecule type" value="Genomic_DNA"/>
</dbReference>
<feature type="transmembrane region" description="Helical" evidence="2">
    <location>
        <begin position="7"/>
        <end position="27"/>
    </location>
</feature>
<accession>A0ABP4G492</accession>
<comment type="caution">
    <text evidence="3">The sequence shown here is derived from an EMBL/GenBank/DDBJ whole genome shotgun (WGS) entry which is preliminary data.</text>
</comment>
<protein>
    <recommendedName>
        <fullName evidence="5">Secreted protein</fullName>
    </recommendedName>
</protein>
<reference evidence="4" key="1">
    <citation type="journal article" date="2019" name="Int. J. Syst. Evol. Microbiol.">
        <title>The Global Catalogue of Microorganisms (GCM) 10K type strain sequencing project: providing services to taxonomists for standard genome sequencing and annotation.</title>
        <authorList>
            <consortium name="The Broad Institute Genomics Platform"/>
            <consortium name="The Broad Institute Genome Sequencing Center for Infectious Disease"/>
            <person name="Wu L."/>
            <person name="Ma J."/>
        </authorList>
    </citation>
    <scope>NUCLEOTIDE SEQUENCE [LARGE SCALE GENOMIC DNA]</scope>
    <source>
        <strain evidence="4">JCM 13022</strain>
    </source>
</reference>
<evidence type="ECO:0008006" key="5">
    <source>
        <dbReference type="Google" id="ProtNLM"/>
    </source>
</evidence>
<feature type="compositionally biased region" description="Basic and acidic residues" evidence="1">
    <location>
        <begin position="256"/>
        <end position="266"/>
    </location>
</feature>
<name>A0ABP4G492_9PSEU</name>
<evidence type="ECO:0000256" key="1">
    <source>
        <dbReference type="SAM" id="MobiDB-lite"/>
    </source>
</evidence>
<feature type="region of interest" description="Disordered" evidence="1">
    <location>
        <begin position="236"/>
        <end position="266"/>
    </location>
</feature>